<protein>
    <submittedName>
        <fullName evidence="2">DNA pilot protein</fullName>
    </submittedName>
</protein>
<sequence>MAINWSGIGEGAISGAIGAIGNLFTGGMSARKQYKYQSKLMDKQNQQQIDFWNMNNEYNTPLAQRARLEEAGLNPDLMYGGSGSVAQSQMPGAAAGSAPNVDYGDTSGAFANGIRLAQQASLIDAQVSKIEAENKLLAEQALSQAEQRELWKAQATDAWLRAEHQGIYNKHADTRYFLENETRSLKNTLLGADVNSYETRLRLDQQRVANDNMRAKVQVLQLGLNEKKLKADMEKIRAEVSEIMSRVKVNNVTERKVVAEAIEAELLNKYYYSNGRVPNGTVAQDLVRRVQSWFEDGSFPITPISMIP</sequence>
<evidence type="ECO:0000313" key="2">
    <source>
        <dbReference type="EMBL" id="XCD08179.1"/>
    </source>
</evidence>
<accession>A0AAU8B756</accession>
<evidence type="ECO:0000313" key="1">
    <source>
        <dbReference type="EMBL" id="XCD07352.1"/>
    </source>
</evidence>
<dbReference type="EMBL" id="PP511866">
    <property type="protein sequence ID" value="XCD08179.1"/>
    <property type="molecule type" value="Genomic_DNA"/>
</dbReference>
<organism evidence="2">
    <name type="scientific">Dulem virus 191</name>
    <dbReference type="NCBI Taxonomy" id="3145668"/>
    <lineage>
        <taxon>Viruses</taxon>
        <taxon>Monodnaviria</taxon>
        <taxon>Sangervirae</taxon>
        <taxon>Phixviricota</taxon>
        <taxon>Malgrandaviricetes</taxon>
        <taxon>Petitvirales</taxon>
        <taxon>Microviridae</taxon>
        <taxon>Microvirus</taxon>
    </lineage>
</organism>
<dbReference type="EMBL" id="PP511786">
    <property type="protein sequence ID" value="XCD07352.1"/>
    <property type="molecule type" value="Genomic_DNA"/>
</dbReference>
<name>A0AAU8B756_9VIRU</name>
<proteinExistence type="predicted"/>
<reference evidence="2" key="1">
    <citation type="submission" date="2024-03" db="EMBL/GenBank/DDBJ databases">
        <title>Diverse circular DNA viruses in blood, oral, and fecal samples of captive lemurs.</title>
        <authorList>
            <person name="Paietta E.N."/>
            <person name="Kraberger S."/>
            <person name="Lund M.C."/>
            <person name="Custer J.M."/>
            <person name="Vargas K.M."/>
            <person name="Ehmke E.E."/>
            <person name="Yoder A.D."/>
            <person name="Varsani A."/>
        </authorList>
    </citation>
    <scope>NUCLEOTIDE SEQUENCE</scope>
    <source>
        <strain evidence="1">Duke_27FS_18</strain>
        <strain evidence="2">Duke_29_41</strain>
    </source>
</reference>